<evidence type="ECO:0000313" key="2">
    <source>
        <dbReference type="EMBL" id="HJF93965.1"/>
    </source>
</evidence>
<name>A0A921I0R5_9FIRM</name>
<dbReference type="Proteomes" id="UP000769156">
    <property type="component" value="Unassembled WGS sequence"/>
</dbReference>
<dbReference type="Gene3D" id="3.20.20.210">
    <property type="match status" value="1"/>
</dbReference>
<dbReference type="CDD" id="cd03465">
    <property type="entry name" value="URO-D_like"/>
    <property type="match status" value="1"/>
</dbReference>
<sequence>MDLDRTRWVQDMICQGRKRPLPVLSFPGIQITGHTVEETVRSGNLQAECMKAVADRFDMAAVLGLMDLSVEAEAFGSPVRYSSQEVPTVTAAIIQEEEEAEALQVPDVGAGRTGECLEGIRKIAEVTEDRPVFAGMIGPYSLAGRLLDMTEIMILCYEEPEMVETVLEKVTGFLCDYARAFKGAGAHGIVMAEPAAGLLSPGLFREFSVPYVKRICQAAEEAGLVMIYHNCGMVEPLLGDIADIPAHGYSFGNAVNMETVLKQMPADRLVLGNIDPVGILRSGTPEAVKHAVTELLETCGKYDNFLLSSGCDIPPVTPLENLQAFFDATETFYGKA</sequence>
<dbReference type="PANTHER" id="PTHR47099:SF1">
    <property type="entry name" value="METHYLCOBAMIDE:COM METHYLTRANSFERASE MTBA"/>
    <property type="match status" value="1"/>
</dbReference>
<evidence type="ECO:0000259" key="1">
    <source>
        <dbReference type="Pfam" id="PF01208"/>
    </source>
</evidence>
<feature type="domain" description="Uroporphyrinogen decarboxylase (URO-D)" evidence="1">
    <location>
        <begin position="30"/>
        <end position="331"/>
    </location>
</feature>
<reference evidence="2" key="2">
    <citation type="submission" date="2021-09" db="EMBL/GenBank/DDBJ databases">
        <authorList>
            <person name="Gilroy R."/>
        </authorList>
    </citation>
    <scope>NUCLEOTIDE SEQUENCE</scope>
    <source>
        <strain evidence="2">ChiSjej5B23-16112</strain>
    </source>
</reference>
<comment type="caution">
    <text evidence="2">The sequence shown here is derived from an EMBL/GenBank/DDBJ whole genome shotgun (WGS) entry which is preliminary data.</text>
</comment>
<protein>
    <submittedName>
        <fullName evidence="2">Uroporphyrinogen decarboxylase family protein</fullName>
    </submittedName>
</protein>
<dbReference type="AlphaFoldDB" id="A0A921I0R5"/>
<evidence type="ECO:0000313" key="3">
    <source>
        <dbReference type="Proteomes" id="UP000769156"/>
    </source>
</evidence>
<dbReference type="GO" id="GO:0004853">
    <property type="term" value="F:uroporphyrinogen decarboxylase activity"/>
    <property type="evidence" value="ECO:0007669"/>
    <property type="project" value="InterPro"/>
</dbReference>
<dbReference type="GO" id="GO:0006779">
    <property type="term" value="P:porphyrin-containing compound biosynthetic process"/>
    <property type="evidence" value="ECO:0007669"/>
    <property type="project" value="InterPro"/>
</dbReference>
<dbReference type="InterPro" id="IPR038071">
    <property type="entry name" value="UROD/MetE-like_sf"/>
</dbReference>
<organism evidence="2 3">
    <name type="scientific">Lachnoclostridium phocaeense</name>
    <dbReference type="NCBI Taxonomy" id="1871021"/>
    <lineage>
        <taxon>Bacteria</taxon>
        <taxon>Bacillati</taxon>
        <taxon>Bacillota</taxon>
        <taxon>Clostridia</taxon>
        <taxon>Lachnospirales</taxon>
        <taxon>Lachnospiraceae</taxon>
    </lineage>
</organism>
<dbReference type="Pfam" id="PF01208">
    <property type="entry name" value="URO-D"/>
    <property type="match status" value="1"/>
</dbReference>
<dbReference type="InterPro" id="IPR000257">
    <property type="entry name" value="Uroporphyrinogen_deCOase"/>
</dbReference>
<dbReference type="InterPro" id="IPR052024">
    <property type="entry name" value="Methanogen_methyltrans"/>
</dbReference>
<dbReference type="PANTHER" id="PTHR47099">
    <property type="entry name" value="METHYLCOBAMIDE:COM METHYLTRANSFERASE MTBA"/>
    <property type="match status" value="1"/>
</dbReference>
<proteinExistence type="predicted"/>
<dbReference type="EMBL" id="DYVY01000064">
    <property type="protein sequence ID" value="HJF93965.1"/>
    <property type="molecule type" value="Genomic_DNA"/>
</dbReference>
<gene>
    <name evidence="2" type="ORF">K8V82_04145</name>
</gene>
<accession>A0A921I0R5</accession>
<dbReference type="SUPFAM" id="SSF51726">
    <property type="entry name" value="UROD/MetE-like"/>
    <property type="match status" value="1"/>
</dbReference>
<reference evidence="2" key="1">
    <citation type="journal article" date="2021" name="PeerJ">
        <title>Extensive microbial diversity within the chicken gut microbiome revealed by metagenomics and culture.</title>
        <authorList>
            <person name="Gilroy R."/>
            <person name="Ravi A."/>
            <person name="Getino M."/>
            <person name="Pursley I."/>
            <person name="Horton D.L."/>
            <person name="Alikhan N.F."/>
            <person name="Baker D."/>
            <person name="Gharbi K."/>
            <person name="Hall N."/>
            <person name="Watson M."/>
            <person name="Adriaenssens E.M."/>
            <person name="Foster-Nyarko E."/>
            <person name="Jarju S."/>
            <person name="Secka A."/>
            <person name="Antonio M."/>
            <person name="Oren A."/>
            <person name="Chaudhuri R.R."/>
            <person name="La Ragione R."/>
            <person name="Hildebrand F."/>
            <person name="Pallen M.J."/>
        </authorList>
    </citation>
    <scope>NUCLEOTIDE SEQUENCE</scope>
    <source>
        <strain evidence="2">ChiSjej5B23-16112</strain>
    </source>
</reference>